<evidence type="ECO:0000313" key="2">
    <source>
        <dbReference type="EMBL" id="KNE59191.1"/>
    </source>
</evidence>
<keyword evidence="3" id="KW-1185">Reference proteome</keyword>
<name>A0A0L0S9R0_ALLM3</name>
<dbReference type="Proteomes" id="UP000054350">
    <property type="component" value="Unassembled WGS sequence"/>
</dbReference>
<feature type="region of interest" description="Disordered" evidence="1">
    <location>
        <begin position="1"/>
        <end position="31"/>
    </location>
</feature>
<feature type="region of interest" description="Disordered" evidence="1">
    <location>
        <begin position="181"/>
        <end position="204"/>
    </location>
</feature>
<evidence type="ECO:0000256" key="1">
    <source>
        <dbReference type="SAM" id="MobiDB-lite"/>
    </source>
</evidence>
<organism evidence="2 3">
    <name type="scientific">Allomyces macrogynus (strain ATCC 38327)</name>
    <name type="common">Allomyces javanicus var. macrogynus</name>
    <dbReference type="NCBI Taxonomy" id="578462"/>
    <lineage>
        <taxon>Eukaryota</taxon>
        <taxon>Fungi</taxon>
        <taxon>Fungi incertae sedis</taxon>
        <taxon>Blastocladiomycota</taxon>
        <taxon>Blastocladiomycetes</taxon>
        <taxon>Blastocladiales</taxon>
        <taxon>Blastocladiaceae</taxon>
        <taxon>Allomyces</taxon>
    </lineage>
</organism>
<proteinExistence type="predicted"/>
<gene>
    <name evidence="2" type="ORF">AMAG_03515</name>
</gene>
<feature type="compositionally biased region" description="Low complexity" evidence="1">
    <location>
        <begin position="12"/>
        <end position="31"/>
    </location>
</feature>
<dbReference type="AlphaFoldDB" id="A0A0L0S9R0"/>
<feature type="compositionally biased region" description="Basic residues" evidence="1">
    <location>
        <begin position="271"/>
        <end position="281"/>
    </location>
</feature>
<dbReference type="EMBL" id="GG745334">
    <property type="protein sequence ID" value="KNE59191.1"/>
    <property type="molecule type" value="Genomic_DNA"/>
</dbReference>
<feature type="compositionally biased region" description="Low complexity" evidence="1">
    <location>
        <begin position="367"/>
        <end position="382"/>
    </location>
</feature>
<reference evidence="3" key="2">
    <citation type="submission" date="2009-11" db="EMBL/GenBank/DDBJ databases">
        <title>The Genome Sequence of Allomyces macrogynus strain ATCC 38327.</title>
        <authorList>
            <consortium name="The Broad Institute Genome Sequencing Platform"/>
            <person name="Russ C."/>
            <person name="Cuomo C."/>
            <person name="Shea T."/>
            <person name="Young S.K."/>
            <person name="Zeng Q."/>
            <person name="Koehrsen M."/>
            <person name="Haas B."/>
            <person name="Borodovsky M."/>
            <person name="Guigo R."/>
            <person name="Alvarado L."/>
            <person name="Berlin A."/>
            <person name="Borenstein D."/>
            <person name="Chen Z."/>
            <person name="Engels R."/>
            <person name="Freedman E."/>
            <person name="Gellesch M."/>
            <person name="Goldberg J."/>
            <person name="Griggs A."/>
            <person name="Gujja S."/>
            <person name="Heiman D."/>
            <person name="Hepburn T."/>
            <person name="Howarth C."/>
            <person name="Jen D."/>
            <person name="Larson L."/>
            <person name="Lewis B."/>
            <person name="Mehta T."/>
            <person name="Park D."/>
            <person name="Pearson M."/>
            <person name="Roberts A."/>
            <person name="Saif S."/>
            <person name="Shenoy N."/>
            <person name="Sisk P."/>
            <person name="Stolte C."/>
            <person name="Sykes S."/>
            <person name="Walk T."/>
            <person name="White J."/>
            <person name="Yandava C."/>
            <person name="Burger G."/>
            <person name="Gray M.W."/>
            <person name="Holland P.W.H."/>
            <person name="King N."/>
            <person name="Lang F.B.F."/>
            <person name="Roger A.J."/>
            <person name="Ruiz-Trillo I."/>
            <person name="Lander E."/>
            <person name="Nusbaum C."/>
        </authorList>
    </citation>
    <scope>NUCLEOTIDE SEQUENCE [LARGE SCALE GENOMIC DNA]</scope>
    <source>
        <strain evidence="3">ATCC 38327</strain>
    </source>
</reference>
<feature type="compositionally biased region" description="Acidic residues" evidence="1">
    <location>
        <begin position="337"/>
        <end position="351"/>
    </location>
</feature>
<accession>A0A0L0S9R0</accession>
<protein>
    <submittedName>
        <fullName evidence="2">Uncharacterized protein</fullName>
    </submittedName>
</protein>
<dbReference type="VEuPathDB" id="FungiDB:AMAG_03515"/>
<reference evidence="2 3" key="1">
    <citation type="submission" date="2009-11" db="EMBL/GenBank/DDBJ databases">
        <title>Annotation of Allomyces macrogynus ATCC 38327.</title>
        <authorList>
            <consortium name="The Broad Institute Genome Sequencing Platform"/>
            <person name="Russ C."/>
            <person name="Cuomo C."/>
            <person name="Burger G."/>
            <person name="Gray M.W."/>
            <person name="Holland P.W.H."/>
            <person name="King N."/>
            <person name="Lang F.B.F."/>
            <person name="Roger A.J."/>
            <person name="Ruiz-Trillo I."/>
            <person name="Young S.K."/>
            <person name="Zeng Q."/>
            <person name="Gargeya S."/>
            <person name="Fitzgerald M."/>
            <person name="Haas B."/>
            <person name="Abouelleil A."/>
            <person name="Alvarado L."/>
            <person name="Arachchi H.M."/>
            <person name="Berlin A."/>
            <person name="Chapman S.B."/>
            <person name="Gearin G."/>
            <person name="Goldberg J."/>
            <person name="Griggs A."/>
            <person name="Gujja S."/>
            <person name="Hansen M."/>
            <person name="Heiman D."/>
            <person name="Howarth C."/>
            <person name="Larimer J."/>
            <person name="Lui A."/>
            <person name="MacDonald P.J.P."/>
            <person name="McCowen C."/>
            <person name="Montmayeur A."/>
            <person name="Murphy C."/>
            <person name="Neiman D."/>
            <person name="Pearson M."/>
            <person name="Priest M."/>
            <person name="Roberts A."/>
            <person name="Saif S."/>
            <person name="Shea T."/>
            <person name="Sisk P."/>
            <person name="Stolte C."/>
            <person name="Sykes S."/>
            <person name="Wortman J."/>
            <person name="Nusbaum C."/>
            <person name="Birren B."/>
        </authorList>
    </citation>
    <scope>NUCLEOTIDE SEQUENCE [LARGE SCALE GENOMIC DNA]</scope>
    <source>
        <strain evidence="2 3">ATCC 38327</strain>
    </source>
</reference>
<evidence type="ECO:0000313" key="3">
    <source>
        <dbReference type="Proteomes" id="UP000054350"/>
    </source>
</evidence>
<feature type="region of interest" description="Disordered" evidence="1">
    <location>
        <begin position="492"/>
        <end position="516"/>
    </location>
</feature>
<feature type="region of interest" description="Disordered" evidence="1">
    <location>
        <begin position="49"/>
        <end position="75"/>
    </location>
</feature>
<feature type="region of interest" description="Disordered" evidence="1">
    <location>
        <begin position="259"/>
        <end position="396"/>
    </location>
</feature>
<sequence>MSEVGHAHQAKSATNVTASSPSPSAASAAAPVPTPTAFDFILPTVDDPALAPAVPLPPPPAAAAAKSGTPTSASLSIPVTTAPLDFAFDLAAEPRAARDTTTSAAATAAAAADAAVAAAVAALGPQGNAGSASRNIELDGLRSSTEQLSRLTTEASRISGEIQSLQDGLDRVSDKVAAAAARRGSATSLGDATPPPPTTTTGAADVPPFPLGDLDLAAFLLQSPPPPGVAGGVMSPPPQQMTIPVLPPQQVPVPVPLATVGTTDEAPIPKRIGRSSNKRRATTGPRAMQETAAVNRDDPDDSDVADNSRAGGKRSRGAIWQGATNPATHLGPVDDGHADDEDDMDEEEDDDGHVFGLNSLNLLPGYSPLSVPPTSSSSTVTLARPSASPGPATDLVPPLPTPADLLAGLASPGGTGGTDNVIGLPDDVIRALFHEHFGGAGAAPNSYGTLMGLPAPVGTPRLGAGLPPLPASTAGGPSSTLASPTLSAFLQFDASDGEHTDAASVTAPSPRASPRW</sequence>